<dbReference type="InterPro" id="IPR050188">
    <property type="entry name" value="RluA_PseudoU_synthase"/>
</dbReference>
<accession>A0ABS3JCP7</accession>
<evidence type="ECO:0000259" key="2">
    <source>
        <dbReference type="Pfam" id="PF00849"/>
    </source>
</evidence>
<evidence type="ECO:0000313" key="4">
    <source>
        <dbReference type="Proteomes" id="UP000664628"/>
    </source>
</evidence>
<sequence>MAALPILYQADGLVAINKPHGLLVHRSFIAADASEFAVQLLRDQLGQRVYPVHRLDRKTGGVLLFALTEALNSAMQQQFAEGQVHKTYLAIVRGYTPDQLDIDYPLRRDDGNGKPGTLQDAFTALKTLERAEVPVPFGKHETSRYSLVELTPATGRMHQLRKHMAHIFHPIIGDRPHGCNKQNKLFLEQFNMNTMLLHARQIQFTRPDTGEHVMIEAPFQNEFSRMLGTLFGMVEA</sequence>
<gene>
    <name evidence="3" type="ORF">J2I46_04180</name>
</gene>
<dbReference type="Pfam" id="PF00849">
    <property type="entry name" value="PseudoU_synth_2"/>
    <property type="match status" value="1"/>
</dbReference>
<feature type="domain" description="Pseudouridine synthase RsuA/RluA-like" evidence="2">
    <location>
        <begin position="13"/>
        <end position="166"/>
    </location>
</feature>
<reference evidence="3 4" key="1">
    <citation type="submission" date="2021-03" db="EMBL/GenBank/DDBJ databases">
        <title>Fibrella sp. HMF5405 genome sequencing and assembly.</title>
        <authorList>
            <person name="Kang H."/>
            <person name="Kim H."/>
            <person name="Bae S."/>
            <person name="Joh K."/>
        </authorList>
    </citation>
    <scope>NUCLEOTIDE SEQUENCE [LARGE SCALE GENOMIC DNA]</scope>
    <source>
        <strain evidence="3 4">HMF5405</strain>
    </source>
</reference>
<protein>
    <submittedName>
        <fullName evidence="3">Pseudouridylate synthase</fullName>
    </submittedName>
</protein>
<dbReference type="InterPro" id="IPR020103">
    <property type="entry name" value="PsdUridine_synth_cat_dom_sf"/>
</dbReference>
<comment type="caution">
    <text evidence="3">The sequence shown here is derived from an EMBL/GenBank/DDBJ whole genome shotgun (WGS) entry which is preliminary data.</text>
</comment>
<dbReference type="InterPro" id="IPR006145">
    <property type="entry name" value="PsdUridine_synth_RsuA/RluA"/>
</dbReference>
<evidence type="ECO:0000256" key="1">
    <source>
        <dbReference type="ARBA" id="ARBA00023235"/>
    </source>
</evidence>
<dbReference type="Gene3D" id="3.30.2350.10">
    <property type="entry name" value="Pseudouridine synthase"/>
    <property type="match status" value="1"/>
</dbReference>
<dbReference type="EMBL" id="JAFMYW010000001">
    <property type="protein sequence ID" value="MBO0947765.1"/>
    <property type="molecule type" value="Genomic_DNA"/>
</dbReference>
<keyword evidence="1" id="KW-0413">Isomerase</keyword>
<evidence type="ECO:0000313" key="3">
    <source>
        <dbReference type="EMBL" id="MBO0947765.1"/>
    </source>
</evidence>
<keyword evidence="4" id="KW-1185">Reference proteome</keyword>
<dbReference type="RefSeq" id="WP_207327668.1">
    <property type="nucleotide sequence ID" value="NZ_JAFMYW010000001.1"/>
</dbReference>
<dbReference type="Proteomes" id="UP000664628">
    <property type="component" value="Unassembled WGS sequence"/>
</dbReference>
<organism evidence="3 4">
    <name type="scientific">Fibrella forsythiae</name>
    <dbReference type="NCBI Taxonomy" id="2817061"/>
    <lineage>
        <taxon>Bacteria</taxon>
        <taxon>Pseudomonadati</taxon>
        <taxon>Bacteroidota</taxon>
        <taxon>Cytophagia</taxon>
        <taxon>Cytophagales</taxon>
        <taxon>Spirosomataceae</taxon>
        <taxon>Fibrella</taxon>
    </lineage>
</organism>
<proteinExistence type="predicted"/>
<name>A0ABS3JCP7_9BACT</name>
<dbReference type="PANTHER" id="PTHR21600:SF56">
    <property type="entry name" value="TRNA PSEUDOURIDINE SYNTHASE C"/>
    <property type="match status" value="1"/>
</dbReference>
<dbReference type="PANTHER" id="PTHR21600">
    <property type="entry name" value="MITOCHONDRIAL RNA PSEUDOURIDINE SYNTHASE"/>
    <property type="match status" value="1"/>
</dbReference>
<dbReference type="SUPFAM" id="SSF55120">
    <property type="entry name" value="Pseudouridine synthase"/>
    <property type="match status" value="1"/>
</dbReference>